<dbReference type="NCBIfam" id="TIGR02532">
    <property type="entry name" value="IV_pilin_GFxxxE"/>
    <property type="match status" value="1"/>
</dbReference>
<evidence type="ECO:0000313" key="3">
    <source>
        <dbReference type="EMBL" id="VAX42400.1"/>
    </source>
</evidence>
<dbReference type="InterPro" id="IPR011453">
    <property type="entry name" value="DUF1559"/>
</dbReference>
<dbReference type="AlphaFoldDB" id="A0A3B1E1V1"/>
<dbReference type="InterPro" id="IPR012902">
    <property type="entry name" value="N_methyl_site"/>
</dbReference>
<evidence type="ECO:0000256" key="1">
    <source>
        <dbReference type="SAM" id="Phobius"/>
    </source>
</evidence>
<dbReference type="PANTHER" id="PTHR30093:SF2">
    <property type="entry name" value="TYPE II SECRETION SYSTEM PROTEIN H"/>
    <property type="match status" value="1"/>
</dbReference>
<dbReference type="EMBL" id="UOGL01000654">
    <property type="protein sequence ID" value="VAX42400.1"/>
    <property type="molecule type" value="Genomic_DNA"/>
</dbReference>
<dbReference type="InterPro" id="IPR045584">
    <property type="entry name" value="Pilin-like"/>
</dbReference>
<gene>
    <name evidence="3" type="ORF">MNBD_PLANCTO02-2143</name>
</gene>
<dbReference type="PANTHER" id="PTHR30093">
    <property type="entry name" value="GENERAL SECRETION PATHWAY PROTEIN G"/>
    <property type="match status" value="1"/>
</dbReference>
<accession>A0A3B1E1V1</accession>
<dbReference type="Pfam" id="PF07963">
    <property type="entry name" value="N_methyl"/>
    <property type="match status" value="1"/>
</dbReference>
<name>A0A3B1E1V1_9ZZZZ</name>
<sequence length="291" mass="32211">MDLTKNSSARPVRYSPRSGFTILELSVVMSIMGVMLGMILPAINSARETARNIQCVNHLHQIGIALYNYHNTHSRLPAGWRDDSSRQTAFGWGASILPFLDELALYSKIDFDSSIDHINNRSALDFTPSVFRCPSDIGDKSFTLYKEHGHESGGTSSKTVLINLPSANYIAVFGKSDPDDVPGDSGEGAFIANRFMRFADIQKGLSNTLLVGERTSRKLSATWIGLLVKGEDAPGRLVGNTFFGPNRVDADECEFDSRHLGHTNFLWGDGRVKSISDSVDMMTYRKFSSRY</sequence>
<dbReference type="Gene3D" id="3.30.700.10">
    <property type="entry name" value="Glycoprotein, Type 4 Pilin"/>
    <property type="match status" value="1"/>
</dbReference>
<keyword evidence="1" id="KW-0812">Transmembrane</keyword>
<organism evidence="3">
    <name type="scientific">hydrothermal vent metagenome</name>
    <dbReference type="NCBI Taxonomy" id="652676"/>
    <lineage>
        <taxon>unclassified sequences</taxon>
        <taxon>metagenomes</taxon>
        <taxon>ecological metagenomes</taxon>
    </lineage>
</organism>
<feature type="transmembrane region" description="Helical" evidence="1">
    <location>
        <begin position="20"/>
        <end position="43"/>
    </location>
</feature>
<reference evidence="3" key="1">
    <citation type="submission" date="2018-06" db="EMBL/GenBank/DDBJ databases">
        <authorList>
            <person name="Zhirakovskaya E."/>
        </authorList>
    </citation>
    <scope>NUCLEOTIDE SEQUENCE</scope>
</reference>
<keyword evidence="1" id="KW-0472">Membrane</keyword>
<protein>
    <recommendedName>
        <fullName evidence="2">DUF1559 domain-containing protein</fullName>
    </recommendedName>
</protein>
<evidence type="ECO:0000259" key="2">
    <source>
        <dbReference type="Pfam" id="PF07596"/>
    </source>
</evidence>
<dbReference type="Pfam" id="PF07596">
    <property type="entry name" value="SBP_bac_10"/>
    <property type="match status" value="1"/>
</dbReference>
<feature type="domain" description="DUF1559" evidence="2">
    <location>
        <begin position="45"/>
        <end position="281"/>
    </location>
</feature>
<dbReference type="SUPFAM" id="SSF54523">
    <property type="entry name" value="Pili subunits"/>
    <property type="match status" value="1"/>
</dbReference>
<proteinExistence type="predicted"/>
<keyword evidence="1" id="KW-1133">Transmembrane helix</keyword>